<dbReference type="Proteomes" id="UP000663860">
    <property type="component" value="Unassembled WGS sequence"/>
</dbReference>
<feature type="transmembrane region" description="Helical" evidence="1">
    <location>
        <begin position="63"/>
        <end position="85"/>
    </location>
</feature>
<feature type="transmembrane region" description="Helical" evidence="1">
    <location>
        <begin position="105"/>
        <end position="126"/>
    </location>
</feature>
<evidence type="ECO:0000313" key="2">
    <source>
        <dbReference type="EMBL" id="CAF1420709.1"/>
    </source>
</evidence>
<gene>
    <name evidence="2" type="ORF">IZO911_LOCUS40654</name>
</gene>
<evidence type="ECO:0000313" key="3">
    <source>
        <dbReference type="Proteomes" id="UP000663860"/>
    </source>
</evidence>
<reference evidence="2" key="1">
    <citation type="submission" date="2021-02" db="EMBL/GenBank/DDBJ databases">
        <authorList>
            <person name="Nowell W R."/>
        </authorList>
    </citation>
    <scope>NUCLEOTIDE SEQUENCE</scope>
</reference>
<dbReference type="AlphaFoldDB" id="A0A815MK92"/>
<keyword evidence="1" id="KW-1133">Transmembrane helix</keyword>
<proteinExistence type="predicted"/>
<sequence>MLNNSLNQNVTKFSISINLIAILSSSLGILFNFILILILIHYGKFTKYSNKNNSRRIGLVHSINTYIHLIGILWTLLLMCIQTFYSDLYGEKYDENFIPWHCHILAYFMTTFAAGVYGSCFLQALFRFWRIT</sequence>
<comment type="caution">
    <text evidence="2">The sequence shown here is derived from an EMBL/GenBank/DDBJ whole genome shotgun (WGS) entry which is preliminary data.</text>
</comment>
<feature type="transmembrane region" description="Helical" evidence="1">
    <location>
        <begin position="20"/>
        <end position="42"/>
    </location>
</feature>
<dbReference type="EMBL" id="CAJNOE010001410">
    <property type="protein sequence ID" value="CAF1420709.1"/>
    <property type="molecule type" value="Genomic_DNA"/>
</dbReference>
<accession>A0A815MK92</accession>
<keyword evidence="1" id="KW-0472">Membrane</keyword>
<keyword evidence="1" id="KW-0812">Transmembrane</keyword>
<protein>
    <recommendedName>
        <fullName evidence="4">Cytochrome b561 domain-containing protein</fullName>
    </recommendedName>
</protein>
<evidence type="ECO:0000256" key="1">
    <source>
        <dbReference type="SAM" id="Phobius"/>
    </source>
</evidence>
<evidence type="ECO:0008006" key="4">
    <source>
        <dbReference type="Google" id="ProtNLM"/>
    </source>
</evidence>
<name>A0A815MK92_9BILA</name>
<organism evidence="2 3">
    <name type="scientific">Adineta steineri</name>
    <dbReference type="NCBI Taxonomy" id="433720"/>
    <lineage>
        <taxon>Eukaryota</taxon>
        <taxon>Metazoa</taxon>
        <taxon>Spiralia</taxon>
        <taxon>Gnathifera</taxon>
        <taxon>Rotifera</taxon>
        <taxon>Eurotatoria</taxon>
        <taxon>Bdelloidea</taxon>
        <taxon>Adinetida</taxon>
        <taxon>Adinetidae</taxon>
        <taxon>Adineta</taxon>
    </lineage>
</organism>